<name>A0A1E8FBX7_9ALTE</name>
<evidence type="ECO:0000313" key="5">
    <source>
        <dbReference type="EMBL" id="OFI33421.1"/>
    </source>
</evidence>
<dbReference type="SUPFAM" id="SSF53850">
    <property type="entry name" value="Periplasmic binding protein-like II"/>
    <property type="match status" value="1"/>
</dbReference>
<evidence type="ECO:0000259" key="4">
    <source>
        <dbReference type="Pfam" id="PF00497"/>
    </source>
</evidence>
<dbReference type="OrthoDB" id="6192933at2"/>
<comment type="caution">
    <text evidence="5">The sequence shown here is derived from an EMBL/GenBank/DDBJ whole genome shotgun (WGS) entry which is preliminary data.</text>
</comment>
<protein>
    <recommendedName>
        <fullName evidence="4">Solute-binding protein family 3/N-terminal domain-containing protein</fullName>
    </recommendedName>
</protein>
<dbReference type="RefSeq" id="WP_070177797.1">
    <property type="nucleotide sequence ID" value="NZ_BMJR01000002.1"/>
</dbReference>
<dbReference type="InterPro" id="IPR001638">
    <property type="entry name" value="Solute-binding_3/MltF_N"/>
</dbReference>
<dbReference type="PANTHER" id="PTHR35936:SF17">
    <property type="entry name" value="ARGININE-BINDING EXTRACELLULAR PROTEIN ARTP"/>
    <property type="match status" value="1"/>
</dbReference>
<feature type="domain" description="Solute-binding protein family 3/N-terminal" evidence="4">
    <location>
        <begin position="31"/>
        <end position="287"/>
    </location>
</feature>
<dbReference type="Pfam" id="PF00497">
    <property type="entry name" value="SBP_bac_3"/>
    <property type="match status" value="1"/>
</dbReference>
<dbReference type="AlphaFoldDB" id="A0A1E8FBX7"/>
<evidence type="ECO:0000256" key="1">
    <source>
        <dbReference type="ARBA" id="ARBA00010333"/>
    </source>
</evidence>
<dbReference type="EMBL" id="MJIC01000015">
    <property type="protein sequence ID" value="OFI33421.1"/>
    <property type="molecule type" value="Genomic_DNA"/>
</dbReference>
<feature type="signal peptide" evidence="3">
    <location>
        <begin position="1"/>
        <end position="19"/>
    </location>
</feature>
<dbReference type="Proteomes" id="UP000176037">
    <property type="component" value="Unassembled WGS sequence"/>
</dbReference>
<evidence type="ECO:0000256" key="3">
    <source>
        <dbReference type="SAM" id="SignalP"/>
    </source>
</evidence>
<organism evidence="5 6">
    <name type="scientific">Alteromonas lipolytica</name>
    <dbReference type="NCBI Taxonomy" id="1856405"/>
    <lineage>
        <taxon>Bacteria</taxon>
        <taxon>Pseudomonadati</taxon>
        <taxon>Pseudomonadota</taxon>
        <taxon>Gammaproteobacteria</taxon>
        <taxon>Alteromonadales</taxon>
        <taxon>Alteromonadaceae</taxon>
        <taxon>Alteromonas/Salinimonas group</taxon>
        <taxon>Alteromonas</taxon>
    </lineage>
</organism>
<proteinExistence type="inferred from homology"/>
<dbReference type="STRING" id="1856405.BFC17_03950"/>
<evidence type="ECO:0000313" key="6">
    <source>
        <dbReference type="Proteomes" id="UP000176037"/>
    </source>
</evidence>
<reference evidence="5 6" key="1">
    <citation type="submission" date="2016-09" db="EMBL/GenBank/DDBJ databases">
        <title>Alteromonas lipolytica, a new species isolated from sea water.</title>
        <authorList>
            <person name="Wu Y.-H."/>
            <person name="Cheng H."/>
            <person name="Xu X.-W."/>
        </authorList>
    </citation>
    <scope>NUCLEOTIDE SEQUENCE [LARGE SCALE GENOMIC DNA]</scope>
    <source>
        <strain evidence="5 6">JW12</strain>
    </source>
</reference>
<gene>
    <name evidence="5" type="ORF">BFC17_03950</name>
</gene>
<dbReference type="Gene3D" id="3.40.190.10">
    <property type="entry name" value="Periplasmic binding protein-like II"/>
    <property type="match status" value="3"/>
</dbReference>
<accession>A0A1E8FBX7</accession>
<feature type="chain" id="PRO_5009213971" description="Solute-binding protein family 3/N-terminal domain-containing protein" evidence="3">
    <location>
        <begin position="20"/>
        <end position="299"/>
    </location>
</feature>
<sequence length="299" mass="33707">MVLRVVLLICSLLAAPTFARSYEDILEQGQITIAVYNNFPPYSYLRDGEPAGVDIEVGKKIAAGLGVDLEWMWINADENLEDDLRNAIWKGHIITRKKADLMLRVPYDRKFAYAIDGYGLPKNELVVMFGPYQQESWALLRDHEKTNDIRTLAIFQYEPVAVELDSLPSFFLGATIGGRLRDKLVHVDSVFDGITRLRNGEVAAVAGTRGQLQWGMSTGGDVNVTEYNPLPDQYDISADGLAAMSIKSWDIGMAVKQDYRELVYEIQAIVEPMIKNGEMEALFLQYGLSYEIPDYHRTE</sequence>
<comment type="similarity">
    <text evidence="1">Belongs to the bacterial solute-binding protein 3 family.</text>
</comment>
<keyword evidence="2 3" id="KW-0732">Signal</keyword>
<evidence type="ECO:0000256" key="2">
    <source>
        <dbReference type="ARBA" id="ARBA00022729"/>
    </source>
</evidence>
<dbReference type="PANTHER" id="PTHR35936">
    <property type="entry name" value="MEMBRANE-BOUND LYTIC MUREIN TRANSGLYCOSYLASE F"/>
    <property type="match status" value="1"/>
</dbReference>
<keyword evidence="6" id="KW-1185">Reference proteome</keyword>